<comment type="similarity">
    <text evidence="1">Belongs to the WSCD family.</text>
</comment>
<dbReference type="PANTHER" id="PTHR45964:SF9">
    <property type="entry name" value="SULFOTRANSFERASE"/>
    <property type="match status" value="1"/>
</dbReference>
<organism evidence="4 5">
    <name type="scientific">Saccoglossus kowalevskii</name>
    <name type="common">Acorn worm</name>
    <dbReference type="NCBI Taxonomy" id="10224"/>
    <lineage>
        <taxon>Eukaryota</taxon>
        <taxon>Metazoa</taxon>
        <taxon>Hemichordata</taxon>
        <taxon>Enteropneusta</taxon>
        <taxon>Harrimaniidae</taxon>
        <taxon>Saccoglossus</taxon>
    </lineage>
</organism>
<keyword evidence="4" id="KW-1185">Reference proteome</keyword>
<name>A0ABM0MD40_SACKO</name>
<feature type="region of interest" description="Disordered" evidence="2">
    <location>
        <begin position="388"/>
        <end position="425"/>
    </location>
</feature>
<keyword evidence="3" id="KW-0812">Transmembrane</keyword>
<dbReference type="GeneID" id="100376323"/>
<dbReference type="Proteomes" id="UP000694865">
    <property type="component" value="Unplaced"/>
</dbReference>
<dbReference type="InterPro" id="IPR027417">
    <property type="entry name" value="P-loop_NTPase"/>
</dbReference>
<feature type="compositionally biased region" description="Acidic residues" evidence="2">
    <location>
        <begin position="415"/>
        <end position="425"/>
    </location>
</feature>
<keyword evidence="3" id="KW-0472">Membrane</keyword>
<evidence type="ECO:0000256" key="3">
    <source>
        <dbReference type="SAM" id="Phobius"/>
    </source>
</evidence>
<dbReference type="RefSeq" id="XP_006817931.1">
    <property type="nucleotide sequence ID" value="XM_006817868.1"/>
</dbReference>
<evidence type="ECO:0000313" key="5">
    <source>
        <dbReference type="RefSeq" id="XP_006817931.1"/>
    </source>
</evidence>
<gene>
    <name evidence="5" type="primary">LOC100376323</name>
</gene>
<accession>A0ABM0MD40</accession>
<reference evidence="5" key="1">
    <citation type="submission" date="2025-08" db="UniProtKB">
        <authorList>
            <consortium name="RefSeq"/>
        </authorList>
    </citation>
    <scope>IDENTIFICATION</scope>
    <source>
        <tissue evidence="5">Testes</tissue>
    </source>
</reference>
<evidence type="ECO:0000313" key="4">
    <source>
        <dbReference type="Proteomes" id="UP000694865"/>
    </source>
</evidence>
<proteinExistence type="inferred from homology"/>
<sequence>MRRCCTRMIRRSAIISVVTVTAWIITAFLFSTELVEDVNILAYTPGRDVKSNIDICETKTLIAPGSRPLVALASFPGSGNTWIRYLIERVTGYYTGSFYSDAVLFRAGFRGEKYDWLERNTIVVKTHETDSEHVDKFDAAILIIRNPYDAIISERHRQTGGGHVGFAKEVDFTDSGGWNAMVNDYLQYWEGITTLWLLRDFPRLVIHYEDALENTQRTMFEITRFLNISDSEVRADCLIQKTEGLFHRKGANFVFSADPFSESMQGTAIATSLTTTPLITTMYIRTAALIIGIVICMVRADELPVPAEGSGDGNNSQRAEPLSVAGLGPILKIPEETLKKMEELRERLKVHGPLSPFKLNDGFKLGASAPHIMDISVDLPQQHVDNDIIQPVGEGAPNQQGRHDDADGAQRPADADADSEDGERK</sequence>
<evidence type="ECO:0000256" key="1">
    <source>
        <dbReference type="ARBA" id="ARBA00010236"/>
    </source>
</evidence>
<dbReference type="Gene3D" id="3.40.50.300">
    <property type="entry name" value="P-loop containing nucleotide triphosphate hydrolases"/>
    <property type="match status" value="1"/>
</dbReference>
<dbReference type="SUPFAM" id="SSF52540">
    <property type="entry name" value="P-loop containing nucleoside triphosphate hydrolases"/>
    <property type="match status" value="1"/>
</dbReference>
<protein>
    <submittedName>
        <fullName evidence="5">WSC domain-containing protein 1-like</fullName>
    </submittedName>
</protein>
<evidence type="ECO:0000256" key="2">
    <source>
        <dbReference type="SAM" id="MobiDB-lite"/>
    </source>
</evidence>
<feature type="transmembrane region" description="Helical" evidence="3">
    <location>
        <begin position="12"/>
        <end position="30"/>
    </location>
</feature>
<dbReference type="InterPro" id="IPR051589">
    <property type="entry name" value="Sialate-O-sulfotransferase"/>
</dbReference>
<dbReference type="PANTHER" id="PTHR45964">
    <property type="entry name" value="WSCD FAMILY MEMBER CG9164"/>
    <property type="match status" value="1"/>
</dbReference>
<keyword evidence="3" id="KW-1133">Transmembrane helix</keyword>